<dbReference type="HAMAP" id="MF_02065">
    <property type="entry name" value="MltG"/>
    <property type="match status" value="1"/>
</dbReference>
<evidence type="ECO:0000256" key="7">
    <source>
        <dbReference type="HAMAP-Rule" id="MF_02065"/>
    </source>
</evidence>
<comment type="function">
    <text evidence="7">Functions as a peptidoglycan terminase that cleaves nascent peptidoglycan strands endolytically to terminate their elongation.</text>
</comment>
<dbReference type="EC" id="4.2.2.29" evidence="7"/>
<reference evidence="9 10" key="1">
    <citation type="submission" date="2020-07" db="EMBL/GenBank/DDBJ databases">
        <title>Genomic Encyclopedia of Type Strains, Phase IV (KMG-IV): sequencing the most valuable type-strain genomes for metagenomic binning, comparative biology and taxonomic classification.</title>
        <authorList>
            <person name="Goeker M."/>
        </authorList>
    </citation>
    <scope>NUCLEOTIDE SEQUENCE [LARGE SCALE GENOMIC DNA]</scope>
    <source>
        <strain evidence="9 10">DSM 45533</strain>
    </source>
</reference>
<protein>
    <recommendedName>
        <fullName evidence="7">Endolytic murein transglycosylase</fullName>
        <ecNumber evidence="7">4.2.2.29</ecNumber>
    </recommendedName>
    <alternativeName>
        <fullName evidence="7">Peptidoglycan lytic transglycosylase</fullName>
    </alternativeName>
    <alternativeName>
        <fullName evidence="7">Peptidoglycan polymerization terminase</fullName>
    </alternativeName>
</protein>
<dbReference type="GO" id="GO:0009252">
    <property type="term" value="P:peptidoglycan biosynthetic process"/>
    <property type="evidence" value="ECO:0007669"/>
    <property type="project" value="UniProtKB-UniRule"/>
</dbReference>
<dbReference type="GO" id="GO:0071555">
    <property type="term" value="P:cell wall organization"/>
    <property type="evidence" value="ECO:0007669"/>
    <property type="project" value="UniProtKB-KW"/>
</dbReference>
<evidence type="ECO:0000256" key="2">
    <source>
        <dbReference type="ARBA" id="ARBA00022692"/>
    </source>
</evidence>
<evidence type="ECO:0000256" key="8">
    <source>
        <dbReference type="SAM" id="MobiDB-lite"/>
    </source>
</evidence>
<dbReference type="EMBL" id="JACDUR010000006">
    <property type="protein sequence ID" value="MBA2895172.1"/>
    <property type="molecule type" value="Genomic_DNA"/>
</dbReference>
<keyword evidence="10" id="KW-1185">Reference proteome</keyword>
<dbReference type="InterPro" id="IPR003770">
    <property type="entry name" value="MLTG-like"/>
</dbReference>
<keyword evidence="1 7" id="KW-1003">Cell membrane</keyword>
<feature type="region of interest" description="Disordered" evidence="8">
    <location>
        <begin position="1"/>
        <end position="89"/>
    </location>
</feature>
<keyword evidence="6 7" id="KW-0961">Cell wall biogenesis/degradation</keyword>
<gene>
    <name evidence="7" type="primary">mltG</name>
    <name evidence="9" type="ORF">HNR30_006544</name>
</gene>
<dbReference type="NCBIfam" id="TIGR00247">
    <property type="entry name" value="endolytic transglycosylase MltG"/>
    <property type="match status" value="1"/>
</dbReference>
<evidence type="ECO:0000313" key="10">
    <source>
        <dbReference type="Proteomes" id="UP000530928"/>
    </source>
</evidence>
<evidence type="ECO:0000256" key="6">
    <source>
        <dbReference type="ARBA" id="ARBA00023316"/>
    </source>
</evidence>
<comment type="caution">
    <text evidence="9">The sequence shown here is derived from an EMBL/GenBank/DDBJ whole genome shotgun (WGS) entry which is preliminary data.</text>
</comment>
<keyword evidence="3 7" id="KW-1133">Transmembrane helix</keyword>
<sequence length="467" mass="48013">MSERPADDDLTPEGEPSHDDGSGRAHNAARPTPGDPSGEDAPPAGASPADASGAGVTGEGTSDGGISDGGASDDAASGDVDPGVDARVGAAAGSGVPVAGPAASGGPVSAEGEDVALDTLLVTDPAPPKPKLGKGRAVLIGAGISVALLGGAGFLVARPYVSPADFEGGGEGAVTVHIPPGASASDVGERLADAGVVASARSFTDVALEKGKAESLHPGHYRLRQGMAAVAALDLLLSKDAKVVKRVTVREGMRLTEVLDTLAKATGLPLKDFQKSGVAPPYGKTLEGVLFPATYDVEPGTTAKGLVTAMVDRFRTAAADLRLHERAAALGLRPLEVLTVASIVQAEGGRDADYPKIARVIYNRLAAGTPLQLDTTVLYAQGRYTLRVLDRDTRVRSPYNTYLRPGLPPGPISNPGEKALNAALSPAEGDWFWFVTTDPAHRITKFTDKESVFVRYREELNENLGKD</sequence>
<keyword evidence="2 7" id="KW-0812">Transmembrane</keyword>
<evidence type="ECO:0000256" key="5">
    <source>
        <dbReference type="ARBA" id="ARBA00023239"/>
    </source>
</evidence>
<keyword evidence="4 7" id="KW-0472">Membrane</keyword>
<proteinExistence type="inferred from homology"/>
<dbReference type="Pfam" id="PF02618">
    <property type="entry name" value="YceG"/>
    <property type="match status" value="1"/>
</dbReference>
<feature type="site" description="Important for catalytic activity" evidence="7">
    <location>
        <position position="347"/>
    </location>
</feature>
<dbReference type="AlphaFoldDB" id="A0A7W0CQ36"/>
<feature type="compositionally biased region" description="Gly residues" evidence="8">
    <location>
        <begin position="55"/>
        <end position="68"/>
    </location>
</feature>
<dbReference type="Gene3D" id="3.30.1490.480">
    <property type="entry name" value="Endolytic murein transglycosylase"/>
    <property type="match status" value="1"/>
</dbReference>
<dbReference type="PANTHER" id="PTHR30518:SF2">
    <property type="entry name" value="ENDOLYTIC MUREIN TRANSGLYCOSYLASE"/>
    <property type="match status" value="1"/>
</dbReference>
<evidence type="ECO:0000256" key="3">
    <source>
        <dbReference type="ARBA" id="ARBA00022989"/>
    </source>
</evidence>
<organism evidence="9 10">
    <name type="scientific">Nonomuraea soli</name>
    <dbReference type="NCBI Taxonomy" id="1032476"/>
    <lineage>
        <taxon>Bacteria</taxon>
        <taxon>Bacillati</taxon>
        <taxon>Actinomycetota</taxon>
        <taxon>Actinomycetes</taxon>
        <taxon>Streptosporangiales</taxon>
        <taxon>Streptosporangiaceae</taxon>
        <taxon>Nonomuraea</taxon>
    </lineage>
</organism>
<evidence type="ECO:0000256" key="4">
    <source>
        <dbReference type="ARBA" id="ARBA00023136"/>
    </source>
</evidence>
<accession>A0A7W0CQ36</accession>
<dbReference type="GO" id="GO:0005886">
    <property type="term" value="C:plasma membrane"/>
    <property type="evidence" value="ECO:0007669"/>
    <property type="project" value="UniProtKB-UniRule"/>
</dbReference>
<feature type="compositionally biased region" description="Low complexity" evidence="8">
    <location>
        <begin position="35"/>
        <end position="54"/>
    </location>
</feature>
<feature type="compositionally biased region" description="Low complexity" evidence="8">
    <location>
        <begin position="69"/>
        <end position="89"/>
    </location>
</feature>
<dbReference type="RefSeq" id="WP_312894797.1">
    <property type="nucleotide sequence ID" value="NZ_BAABAM010000004.1"/>
</dbReference>
<evidence type="ECO:0000256" key="1">
    <source>
        <dbReference type="ARBA" id="ARBA00022475"/>
    </source>
</evidence>
<comment type="similarity">
    <text evidence="7">Belongs to the transglycosylase MltG family.</text>
</comment>
<comment type="catalytic activity">
    <reaction evidence="7">
        <text>a peptidoglycan chain = a peptidoglycan chain with N-acetyl-1,6-anhydromuramyl-[peptide] at the reducing end + a peptidoglycan chain with N-acetylglucosamine at the non-reducing end.</text>
        <dbReference type="EC" id="4.2.2.29"/>
    </reaction>
</comment>
<keyword evidence="5 7" id="KW-0456">Lyase</keyword>
<dbReference type="GO" id="GO:0008932">
    <property type="term" value="F:lytic endotransglycosylase activity"/>
    <property type="evidence" value="ECO:0007669"/>
    <property type="project" value="UniProtKB-UniRule"/>
</dbReference>
<evidence type="ECO:0000313" key="9">
    <source>
        <dbReference type="EMBL" id="MBA2895172.1"/>
    </source>
</evidence>
<dbReference type="Proteomes" id="UP000530928">
    <property type="component" value="Unassembled WGS sequence"/>
</dbReference>
<dbReference type="PANTHER" id="PTHR30518">
    <property type="entry name" value="ENDOLYTIC MUREIN TRANSGLYCOSYLASE"/>
    <property type="match status" value="1"/>
</dbReference>
<name>A0A7W0CQ36_9ACTN</name>